<dbReference type="GO" id="GO:0006261">
    <property type="term" value="P:DNA-templated DNA replication"/>
    <property type="evidence" value="ECO:0007669"/>
    <property type="project" value="InterPro"/>
</dbReference>
<dbReference type="InterPro" id="IPR020045">
    <property type="entry name" value="DNA_polI_H3TH"/>
</dbReference>
<dbReference type="PROSITE" id="PS00447">
    <property type="entry name" value="DNA_POLYMERASE_A"/>
    <property type="match status" value="1"/>
</dbReference>
<evidence type="ECO:0000313" key="17">
    <source>
        <dbReference type="EMBL" id="GBR74979.1"/>
    </source>
</evidence>
<dbReference type="Gene3D" id="3.30.70.370">
    <property type="match status" value="1"/>
</dbReference>
<dbReference type="InterPro" id="IPR036397">
    <property type="entry name" value="RNaseH_sf"/>
</dbReference>
<dbReference type="InterPro" id="IPR043502">
    <property type="entry name" value="DNA/RNA_pol_sf"/>
</dbReference>
<evidence type="ECO:0000256" key="5">
    <source>
        <dbReference type="ARBA" id="ARBA00022695"/>
    </source>
</evidence>
<evidence type="ECO:0000256" key="3">
    <source>
        <dbReference type="ARBA" id="ARBA00020311"/>
    </source>
</evidence>
<dbReference type="Proteomes" id="UP000269352">
    <property type="component" value="Unassembled WGS sequence"/>
</dbReference>
<dbReference type="CDD" id="cd08637">
    <property type="entry name" value="DNA_pol_A_pol_I_C"/>
    <property type="match status" value="1"/>
</dbReference>
<dbReference type="GO" id="GO:0003887">
    <property type="term" value="F:DNA-directed DNA polymerase activity"/>
    <property type="evidence" value="ECO:0007669"/>
    <property type="project" value="UniProtKB-KW"/>
</dbReference>
<comment type="catalytic activity">
    <reaction evidence="14">
        <text>DNA(n) + a 2'-deoxyribonucleoside 5'-triphosphate = DNA(n+1) + diphosphate</text>
        <dbReference type="Rhea" id="RHEA:22508"/>
        <dbReference type="Rhea" id="RHEA-COMP:17339"/>
        <dbReference type="Rhea" id="RHEA-COMP:17340"/>
        <dbReference type="ChEBI" id="CHEBI:33019"/>
        <dbReference type="ChEBI" id="CHEBI:61560"/>
        <dbReference type="ChEBI" id="CHEBI:173112"/>
        <dbReference type="EC" id="2.7.7.7"/>
    </reaction>
</comment>
<dbReference type="Gene3D" id="3.30.420.10">
    <property type="entry name" value="Ribonuclease H-like superfamily/Ribonuclease H"/>
    <property type="match status" value="1"/>
</dbReference>
<dbReference type="InterPro" id="IPR019760">
    <property type="entry name" value="DNA-dir_DNA_pol_A_CS"/>
</dbReference>
<dbReference type="SMART" id="SM00279">
    <property type="entry name" value="HhH2"/>
    <property type="match status" value="1"/>
</dbReference>
<dbReference type="SUPFAM" id="SSF56672">
    <property type="entry name" value="DNA/RNA polymerases"/>
    <property type="match status" value="1"/>
</dbReference>
<evidence type="ECO:0000256" key="4">
    <source>
        <dbReference type="ARBA" id="ARBA00022679"/>
    </source>
</evidence>
<comment type="similarity">
    <text evidence="1">Belongs to the DNA polymerase type-A family.</text>
</comment>
<protein>
    <recommendedName>
        <fullName evidence="3">DNA polymerase I</fullName>
        <ecNumber evidence="2">2.7.7.7</ecNumber>
    </recommendedName>
</protein>
<dbReference type="CDD" id="cd09898">
    <property type="entry name" value="H3TH_53EXO"/>
    <property type="match status" value="1"/>
</dbReference>
<dbReference type="PRINTS" id="PR00868">
    <property type="entry name" value="DNAPOLI"/>
</dbReference>
<dbReference type="InterPro" id="IPR002421">
    <property type="entry name" value="5-3_exonuclease"/>
</dbReference>
<dbReference type="CDD" id="cd09859">
    <property type="entry name" value="PIN_53EXO"/>
    <property type="match status" value="1"/>
</dbReference>
<keyword evidence="11" id="KW-0239">DNA-directed DNA polymerase</keyword>
<dbReference type="AlphaFoldDB" id="A0A388TEM5"/>
<feature type="domain" description="5'-3' exonuclease" evidence="15">
    <location>
        <begin position="2"/>
        <end position="265"/>
    </location>
</feature>
<dbReference type="PANTHER" id="PTHR10133:SF27">
    <property type="entry name" value="DNA POLYMERASE NU"/>
    <property type="match status" value="1"/>
</dbReference>
<evidence type="ECO:0000256" key="13">
    <source>
        <dbReference type="ARBA" id="ARBA00023204"/>
    </source>
</evidence>
<proteinExistence type="inferred from homology"/>
<dbReference type="SUPFAM" id="SSF47807">
    <property type="entry name" value="5' to 3' exonuclease, C-terminal subdomain"/>
    <property type="match status" value="1"/>
</dbReference>
<keyword evidence="4" id="KW-0808">Transferase</keyword>
<sequence>MTRPKFYLIDGHALAYRSFFALPVSMLTTGGQTTNAVYGFCKTLFSLLDEKKPDALAVAFDLPQPTFRHKLYREYKAQRPPAPDEFRSQVPLIKNIVRQANIPIFELAGFEADDILGAAAEQAARAGYDVRILTGDKDCMQLVNAQVHLLMPQKGASELKEIDAAAVGERFGGLQPAQIIDLKALMGDPSDNIPGVPGVGEKTAVALLQEYGTVENLKKNVENIKKQSVRTKIAANLASLDLSYQLATIDTKAPGKFDLDLGRRENIDVAKAVPLLKELQLASLVKKYGGGAPVETNAAPEAAAPSRGAPEQGDLFSEITAPKLDTQKALAARLMKYLLHPERAILPEDINQNDIDELPEYERLLKEQDLYKLYEEIELPLAGVLAEMQEQGVRIDTAFLAKMSRELHGSILDLEKKIYAAAGQEFNLNSPKQLGEIFFEKLKMPASKKTKTGYSTDAAVLEELAYTYDIARQLLDYRQLAKLKSTYVDALPLLIDSQDGKLHTSFNQTITATGRLSSSDPNLQNIPIRSEAGKKIRQAFIPEKSGQVLLSADYSQIELRILAHYADEKNLQEAFAQGLDIHQSTAAKVFGVPLDKVTKAQRSQAKAVNFGIAYGMSARRLARNVGISSGEAQEFIDNYFAMYPGIKKYIDDTIALARRQGFVTTLLGRRRHFPELKTGNKQVIAMAERAAINMPIQGTSADLIKIAMLRTARALKEKKFKAKMILQVHDELVFDL</sequence>
<reference evidence="17 18" key="1">
    <citation type="journal article" date="2019" name="ISME J.">
        <title>Genome analyses of uncultured TG2/ZB3 bacteria in 'Margulisbacteria' specifically attached to ectosymbiotic spirochetes of protists in the termite gut.</title>
        <authorList>
            <person name="Utami Y.D."/>
            <person name="Kuwahara H."/>
            <person name="Igai K."/>
            <person name="Murakami T."/>
            <person name="Sugaya K."/>
            <person name="Morikawa T."/>
            <person name="Nagura Y."/>
            <person name="Yuki M."/>
            <person name="Deevong P."/>
            <person name="Inoue T."/>
            <person name="Kihara K."/>
            <person name="Lo N."/>
            <person name="Yamada A."/>
            <person name="Ohkuma M."/>
            <person name="Hongoh Y."/>
        </authorList>
    </citation>
    <scope>NUCLEOTIDE SEQUENCE [LARGE SCALE GENOMIC DNA]</scope>
    <source>
        <strain evidence="17">NkOx7-01</strain>
    </source>
</reference>
<keyword evidence="13" id="KW-0234">DNA repair</keyword>
<dbReference type="Gene3D" id="1.10.150.20">
    <property type="entry name" value="5' to 3' exonuclease, C-terminal subdomain"/>
    <property type="match status" value="2"/>
</dbReference>
<name>A0A388TEM5_TERA1</name>
<evidence type="ECO:0000256" key="9">
    <source>
        <dbReference type="ARBA" id="ARBA00022801"/>
    </source>
</evidence>
<comment type="caution">
    <text evidence="17">The sequence shown here is derived from an EMBL/GenBank/DDBJ whole genome shotgun (WGS) entry which is preliminary data.</text>
</comment>
<evidence type="ECO:0000259" key="15">
    <source>
        <dbReference type="SMART" id="SM00475"/>
    </source>
</evidence>
<dbReference type="FunFam" id="1.20.1060.10:FF:000001">
    <property type="entry name" value="DNA polymerase I"/>
    <property type="match status" value="1"/>
</dbReference>
<gene>
    <name evidence="17" type="ORF">NO1_2060</name>
</gene>
<dbReference type="Pfam" id="PF01367">
    <property type="entry name" value="5_3_exonuc"/>
    <property type="match status" value="1"/>
</dbReference>
<evidence type="ECO:0000256" key="12">
    <source>
        <dbReference type="ARBA" id="ARBA00023125"/>
    </source>
</evidence>
<dbReference type="SUPFAM" id="SSF88723">
    <property type="entry name" value="PIN domain-like"/>
    <property type="match status" value="1"/>
</dbReference>
<dbReference type="GO" id="GO:0006302">
    <property type="term" value="P:double-strand break repair"/>
    <property type="evidence" value="ECO:0007669"/>
    <property type="project" value="TreeGrafter"/>
</dbReference>
<keyword evidence="7" id="KW-0540">Nuclease</keyword>
<dbReference type="GO" id="GO:0008409">
    <property type="term" value="F:5'-3' exonuclease activity"/>
    <property type="evidence" value="ECO:0007669"/>
    <property type="project" value="InterPro"/>
</dbReference>
<evidence type="ECO:0000256" key="11">
    <source>
        <dbReference type="ARBA" id="ARBA00022932"/>
    </source>
</evidence>
<dbReference type="Pfam" id="PF00476">
    <property type="entry name" value="DNA_pol_A"/>
    <property type="match status" value="1"/>
</dbReference>
<dbReference type="GO" id="GO:0003677">
    <property type="term" value="F:DNA binding"/>
    <property type="evidence" value="ECO:0007669"/>
    <property type="project" value="UniProtKB-KW"/>
</dbReference>
<dbReference type="InterPro" id="IPR020046">
    <property type="entry name" value="5-3_exonucl_a-hlix_arch_N"/>
</dbReference>
<evidence type="ECO:0000259" key="16">
    <source>
        <dbReference type="SMART" id="SM00482"/>
    </source>
</evidence>
<evidence type="ECO:0000256" key="2">
    <source>
        <dbReference type="ARBA" id="ARBA00012417"/>
    </source>
</evidence>
<evidence type="ECO:0000256" key="1">
    <source>
        <dbReference type="ARBA" id="ARBA00007705"/>
    </source>
</evidence>
<keyword evidence="18" id="KW-1185">Reference proteome</keyword>
<dbReference type="InterPro" id="IPR001098">
    <property type="entry name" value="DNA-dir_DNA_pol_A_palm_dom"/>
</dbReference>
<dbReference type="FunFam" id="3.40.50.1010:FF:000001">
    <property type="entry name" value="DNA polymerase I"/>
    <property type="match status" value="1"/>
</dbReference>
<dbReference type="EC" id="2.7.7.7" evidence="2"/>
<dbReference type="SMART" id="SM00482">
    <property type="entry name" value="POLAc"/>
    <property type="match status" value="1"/>
</dbReference>
<feature type="non-terminal residue" evidence="17">
    <location>
        <position position="736"/>
    </location>
</feature>
<dbReference type="FunFam" id="1.10.150.20:FF:000003">
    <property type="entry name" value="DNA polymerase I"/>
    <property type="match status" value="1"/>
</dbReference>
<keyword evidence="5" id="KW-0548">Nucleotidyltransferase</keyword>
<dbReference type="Gene3D" id="3.40.50.1010">
    <property type="entry name" value="5'-nuclease"/>
    <property type="match status" value="1"/>
</dbReference>
<dbReference type="FunFam" id="1.10.150.20:FF:000002">
    <property type="entry name" value="DNA polymerase I"/>
    <property type="match status" value="1"/>
</dbReference>
<dbReference type="PANTHER" id="PTHR10133">
    <property type="entry name" value="DNA POLYMERASE I"/>
    <property type="match status" value="1"/>
</dbReference>
<feature type="domain" description="DNA-directed DNA polymerase family A palm" evidence="16">
    <location>
        <begin position="533"/>
        <end position="736"/>
    </location>
</feature>
<dbReference type="SMART" id="SM00475">
    <property type="entry name" value="53EXOc"/>
    <property type="match status" value="1"/>
</dbReference>
<accession>A0A388TEM5</accession>
<organism evidence="17 18">
    <name type="scientific">Termititenax aidoneus</name>
    <dbReference type="NCBI Taxonomy" id="2218524"/>
    <lineage>
        <taxon>Bacteria</taxon>
        <taxon>Bacillati</taxon>
        <taxon>Candidatus Margulisiibacteriota</taxon>
        <taxon>Candidatus Termititenacia</taxon>
        <taxon>Candidatus Termititenacales</taxon>
        <taxon>Candidatus Termititenacaceae</taxon>
        <taxon>Candidatus Termititenax</taxon>
    </lineage>
</organism>
<evidence type="ECO:0000313" key="18">
    <source>
        <dbReference type="Proteomes" id="UP000269352"/>
    </source>
</evidence>
<dbReference type="InterPro" id="IPR036279">
    <property type="entry name" value="5-3_exonuclease_C_sf"/>
</dbReference>
<evidence type="ECO:0000256" key="10">
    <source>
        <dbReference type="ARBA" id="ARBA00022839"/>
    </source>
</evidence>
<keyword evidence="10" id="KW-0269">Exonuclease</keyword>
<dbReference type="EMBL" id="BGZN01000122">
    <property type="protein sequence ID" value="GBR74979.1"/>
    <property type="molecule type" value="Genomic_DNA"/>
</dbReference>
<evidence type="ECO:0000256" key="7">
    <source>
        <dbReference type="ARBA" id="ARBA00022722"/>
    </source>
</evidence>
<dbReference type="InterPro" id="IPR002298">
    <property type="entry name" value="DNA_polymerase_A"/>
</dbReference>
<dbReference type="Pfam" id="PF02739">
    <property type="entry name" value="5_3_exonuc_N"/>
    <property type="match status" value="1"/>
</dbReference>
<keyword evidence="12" id="KW-0238">DNA-binding</keyword>
<evidence type="ECO:0000256" key="6">
    <source>
        <dbReference type="ARBA" id="ARBA00022705"/>
    </source>
</evidence>
<evidence type="ECO:0000256" key="8">
    <source>
        <dbReference type="ARBA" id="ARBA00022763"/>
    </source>
</evidence>
<evidence type="ECO:0000256" key="14">
    <source>
        <dbReference type="ARBA" id="ARBA00049244"/>
    </source>
</evidence>
<keyword evidence="6" id="KW-0235">DNA replication</keyword>
<dbReference type="InterPro" id="IPR029060">
    <property type="entry name" value="PIN-like_dom_sf"/>
</dbReference>
<dbReference type="InterPro" id="IPR008918">
    <property type="entry name" value="HhH2"/>
</dbReference>
<dbReference type="Gene3D" id="1.20.1060.10">
    <property type="entry name" value="Taq DNA Polymerase, Chain T, domain 4"/>
    <property type="match status" value="1"/>
</dbReference>
<keyword evidence="9" id="KW-0378">Hydrolase</keyword>
<keyword evidence="8" id="KW-0227">DNA damage</keyword>